<accession>A0A8X6GKS9</accession>
<evidence type="ECO:0000313" key="1">
    <source>
        <dbReference type="EMBL" id="GFR05114.1"/>
    </source>
</evidence>
<dbReference type="AlphaFoldDB" id="A0A8X6GKS9"/>
<name>A0A8X6GKS9_TRICU</name>
<organism evidence="1 2">
    <name type="scientific">Trichonephila clavata</name>
    <name type="common">Joro spider</name>
    <name type="synonym">Nephila clavata</name>
    <dbReference type="NCBI Taxonomy" id="2740835"/>
    <lineage>
        <taxon>Eukaryota</taxon>
        <taxon>Metazoa</taxon>
        <taxon>Ecdysozoa</taxon>
        <taxon>Arthropoda</taxon>
        <taxon>Chelicerata</taxon>
        <taxon>Arachnida</taxon>
        <taxon>Araneae</taxon>
        <taxon>Araneomorphae</taxon>
        <taxon>Entelegynae</taxon>
        <taxon>Araneoidea</taxon>
        <taxon>Nephilidae</taxon>
        <taxon>Trichonephila</taxon>
    </lineage>
</organism>
<dbReference type="Proteomes" id="UP000887116">
    <property type="component" value="Unassembled WGS sequence"/>
</dbReference>
<protein>
    <submittedName>
        <fullName evidence="1">Uncharacterized protein</fullName>
    </submittedName>
</protein>
<proteinExistence type="predicted"/>
<dbReference type="EMBL" id="BMAO01025820">
    <property type="protein sequence ID" value="GFR05114.1"/>
    <property type="molecule type" value="Genomic_DNA"/>
</dbReference>
<sequence>MTKQILNEKLPGFGFLQDNAFLESLNRSIIPNLKVSSAKGKKEEAEGKKEDLKMPCVEVTMTPACLLCMLKKEEKI</sequence>
<evidence type="ECO:0000313" key="2">
    <source>
        <dbReference type="Proteomes" id="UP000887116"/>
    </source>
</evidence>
<reference evidence="1" key="1">
    <citation type="submission" date="2020-07" db="EMBL/GenBank/DDBJ databases">
        <title>Multicomponent nature underlies the extraordinary mechanical properties of spider dragline silk.</title>
        <authorList>
            <person name="Kono N."/>
            <person name="Nakamura H."/>
            <person name="Mori M."/>
            <person name="Yoshida Y."/>
            <person name="Ohtoshi R."/>
            <person name="Malay A.D."/>
            <person name="Moran D.A.P."/>
            <person name="Tomita M."/>
            <person name="Numata K."/>
            <person name="Arakawa K."/>
        </authorList>
    </citation>
    <scope>NUCLEOTIDE SEQUENCE</scope>
</reference>
<gene>
    <name evidence="1" type="ORF">TNCT_208291</name>
</gene>
<comment type="caution">
    <text evidence="1">The sequence shown here is derived from an EMBL/GenBank/DDBJ whole genome shotgun (WGS) entry which is preliminary data.</text>
</comment>
<keyword evidence="2" id="KW-1185">Reference proteome</keyword>